<name>A0ACC3BZV1_PYRYE</name>
<evidence type="ECO:0000313" key="1">
    <source>
        <dbReference type="EMBL" id="KAK1863566.1"/>
    </source>
</evidence>
<gene>
    <name evidence="1" type="ORF">I4F81_006120</name>
</gene>
<proteinExistence type="predicted"/>
<dbReference type="Proteomes" id="UP000798662">
    <property type="component" value="Chromosome 2"/>
</dbReference>
<comment type="caution">
    <text evidence="1">The sequence shown here is derived from an EMBL/GenBank/DDBJ whole genome shotgun (WGS) entry which is preliminary data.</text>
</comment>
<sequence>MVAFVSAAALPLSTHLERTARFVSCKRCGTDVPISLTPFARGEGVIAVTCPECRTDFEADAASAMALDGGDIVPVDASLAAARAADPRLAATAAAAAVAAEGVKLYVGGLPPRVDGAALERLFEPYGDVLDAVVVSDRDTRRSRGFGFVTLRGEGPARAAAESLNAARPFGRKMSVRPAEDGPRR</sequence>
<keyword evidence="2" id="KW-1185">Reference proteome</keyword>
<dbReference type="EMBL" id="CM020619">
    <property type="protein sequence ID" value="KAK1863566.1"/>
    <property type="molecule type" value="Genomic_DNA"/>
</dbReference>
<accession>A0ACC3BZV1</accession>
<evidence type="ECO:0000313" key="2">
    <source>
        <dbReference type="Proteomes" id="UP000798662"/>
    </source>
</evidence>
<organism evidence="1 2">
    <name type="scientific">Pyropia yezoensis</name>
    <name type="common">Susabi-nori</name>
    <name type="synonym">Porphyra yezoensis</name>
    <dbReference type="NCBI Taxonomy" id="2788"/>
    <lineage>
        <taxon>Eukaryota</taxon>
        <taxon>Rhodophyta</taxon>
        <taxon>Bangiophyceae</taxon>
        <taxon>Bangiales</taxon>
        <taxon>Bangiaceae</taxon>
        <taxon>Pyropia</taxon>
    </lineage>
</organism>
<reference evidence="1" key="1">
    <citation type="submission" date="2019-11" db="EMBL/GenBank/DDBJ databases">
        <title>Nori genome reveals adaptations in red seaweeds to the harsh intertidal environment.</title>
        <authorList>
            <person name="Wang D."/>
            <person name="Mao Y."/>
        </authorList>
    </citation>
    <scope>NUCLEOTIDE SEQUENCE</scope>
    <source>
        <tissue evidence="1">Gametophyte</tissue>
    </source>
</reference>
<protein>
    <submittedName>
        <fullName evidence="1">Uncharacterized protein</fullName>
    </submittedName>
</protein>